<dbReference type="InterPro" id="IPR001680">
    <property type="entry name" value="WD40_rpt"/>
</dbReference>
<evidence type="ECO:0000256" key="2">
    <source>
        <dbReference type="ARBA" id="ARBA00022737"/>
    </source>
</evidence>
<feature type="repeat" description="WD" evidence="3">
    <location>
        <begin position="28"/>
        <end position="69"/>
    </location>
</feature>
<dbReference type="EMBL" id="JH719513">
    <property type="protein sequence ID" value="EJF55654.1"/>
    <property type="molecule type" value="Genomic_DNA"/>
</dbReference>
<feature type="repeat" description="WD" evidence="3">
    <location>
        <begin position="70"/>
        <end position="114"/>
    </location>
</feature>
<dbReference type="InterPro" id="IPR019775">
    <property type="entry name" value="WD40_repeat_CS"/>
</dbReference>
<proteinExistence type="predicted"/>
<dbReference type="InterPro" id="IPR015943">
    <property type="entry name" value="WD40/YVTN_repeat-like_dom_sf"/>
</dbReference>
<dbReference type="PROSITE" id="PS00678">
    <property type="entry name" value="WD_REPEATS_1"/>
    <property type="match status" value="1"/>
</dbReference>
<feature type="non-terminal residue" evidence="4">
    <location>
        <position position="1"/>
    </location>
</feature>
<sequence length="158" mass="16914">SSTHVAVGYENGTIHVSDVAVGQGRRLQKAHDDGVNDMAFSPDDQLLLSASTDMTMKTWNVRTGAMVTSLAGHKSSVNKGRFGRFSPCGMYVASASDDETVRVWRTKDGSCLATLSDHGDSVSHVAFTPDGTMLWSAAANGIVLAHRLQDIIPDEFES</sequence>
<dbReference type="SMART" id="SM00320">
    <property type="entry name" value="WD40"/>
    <property type="match status" value="3"/>
</dbReference>
<dbReference type="OMA" id="GTITIWE"/>
<dbReference type="SUPFAM" id="SSF50978">
    <property type="entry name" value="WD40 repeat-like"/>
    <property type="match status" value="1"/>
</dbReference>
<dbReference type="KEGG" id="dsq:DICSQDRAFT_73262"/>
<dbReference type="Gene3D" id="2.130.10.10">
    <property type="entry name" value="YVTN repeat-like/Quinoprotein amine dehydrogenase"/>
    <property type="match status" value="2"/>
</dbReference>
<keyword evidence="2" id="KW-0677">Repeat</keyword>
<protein>
    <submittedName>
        <fullName evidence="4">Beta transducin-like protein</fullName>
    </submittedName>
</protein>
<evidence type="ECO:0000313" key="5">
    <source>
        <dbReference type="Proteomes" id="UP000053319"/>
    </source>
</evidence>
<evidence type="ECO:0000256" key="3">
    <source>
        <dbReference type="PROSITE-ProRule" id="PRU00221"/>
    </source>
</evidence>
<reference evidence="4 5" key="1">
    <citation type="journal article" date="2012" name="Science">
        <title>The Paleozoic origin of enzymatic lignin decomposition reconstructed from 31 fungal genomes.</title>
        <authorList>
            <person name="Floudas D."/>
            <person name="Binder M."/>
            <person name="Riley R."/>
            <person name="Barry K."/>
            <person name="Blanchette R.A."/>
            <person name="Henrissat B."/>
            <person name="Martinez A.T."/>
            <person name="Otillar R."/>
            <person name="Spatafora J.W."/>
            <person name="Yadav J.S."/>
            <person name="Aerts A."/>
            <person name="Benoit I."/>
            <person name="Boyd A."/>
            <person name="Carlson A."/>
            <person name="Copeland A."/>
            <person name="Coutinho P.M."/>
            <person name="de Vries R.P."/>
            <person name="Ferreira P."/>
            <person name="Findley K."/>
            <person name="Foster B."/>
            <person name="Gaskell J."/>
            <person name="Glotzer D."/>
            <person name="Gorecki P."/>
            <person name="Heitman J."/>
            <person name="Hesse C."/>
            <person name="Hori C."/>
            <person name="Igarashi K."/>
            <person name="Jurgens J.A."/>
            <person name="Kallen N."/>
            <person name="Kersten P."/>
            <person name="Kohler A."/>
            <person name="Kuees U."/>
            <person name="Kumar T.K.A."/>
            <person name="Kuo A."/>
            <person name="LaButti K."/>
            <person name="Larrondo L.F."/>
            <person name="Lindquist E."/>
            <person name="Ling A."/>
            <person name="Lombard V."/>
            <person name="Lucas S."/>
            <person name="Lundell T."/>
            <person name="Martin R."/>
            <person name="McLaughlin D.J."/>
            <person name="Morgenstern I."/>
            <person name="Morin E."/>
            <person name="Murat C."/>
            <person name="Nagy L.G."/>
            <person name="Nolan M."/>
            <person name="Ohm R.A."/>
            <person name="Patyshakuliyeva A."/>
            <person name="Rokas A."/>
            <person name="Ruiz-Duenas F.J."/>
            <person name="Sabat G."/>
            <person name="Salamov A."/>
            <person name="Samejima M."/>
            <person name="Schmutz J."/>
            <person name="Slot J.C."/>
            <person name="St John F."/>
            <person name="Stenlid J."/>
            <person name="Sun H."/>
            <person name="Sun S."/>
            <person name="Syed K."/>
            <person name="Tsang A."/>
            <person name="Wiebenga A."/>
            <person name="Young D."/>
            <person name="Pisabarro A."/>
            <person name="Eastwood D.C."/>
            <person name="Martin F."/>
            <person name="Cullen D."/>
            <person name="Grigoriev I.V."/>
            <person name="Hibbett D.S."/>
        </authorList>
    </citation>
    <scope>NUCLEOTIDE SEQUENCE [LARGE SCALE GENOMIC DNA]</scope>
    <source>
        <strain evidence="4 5">LYAD-421 SS1</strain>
    </source>
</reference>
<dbReference type="GeneID" id="18843938"/>
<dbReference type="PROSITE" id="PS50294">
    <property type="entry name" value="WD_REPEATS_REGION"/>
    <property type="match status" value="1"/>
</dbReference>
<dbReference type="InterPro" id="IPR036322">
    <property type="entry name" value="WD40_repeat_dom_sf"/>
</dbReference>
<dbReference type="PROSITE" id="PS50082">
    <property type="entry name" value="WD_REPEATS_2"/>
    <property type="match status" value="2"/>
</dbReference>
<evidence type="ECO:0000256" key="1">
    <source>
        <dbReference type="ARBA" id="ARBA00022574"/>
    </source>
</evidence>
<dbReference type="AlphaFoldDB" id="R7SHN3"/>
<dbReference type="OrthoDB" id="2748152at2759"/>
<accession>R7SHN3</accession>
<keyword evidence="1 3" id="KW-0853">WD repeat</keyword>
<dbReference type="PANTHER" id="PTHR19848:SF8">
    <property type="entry name" value="F-BOX AND WD REPEAT DOMAIN CONTAINING 7"/>
    <property type="match status" value="1"/>
</dbReference>
<gene>
    <name evidence="4" type="ORF">DICSQDRAFT_73262</name>
</gene>
<dbReference type="RefSeq" id="XP_007371606.1">
    <property type="nucleotide sequence ID" value="XM_007371544.1"/>
</dbReference>
<dbReference type="Proteomes" id="UP000053319">
    <property type="component" value="Unassembled WGS sequence"/>
</dbReference>
<name>R7SHN3_DICSQ</name>
<organism evidence="4 5">
    <name type="scientific">Dichomitus squalens (strain LYAD-421)</name>
    <name type="common">Western red white-rot fungus</name>
    <dbReference type="NCBI Taxonomy" id="732165"/>
    <lineage>
        <taxon>Eukaryota</taxon>
        <taxon>Fungi</taxon>
        <taxon>Dikarya</taxon>
        <taxon>Basidiomycota</taxon>
        <taxon>Agaricomycotina</taxon>
        <taxon>Agaricomycetes</taxon>
        <taxon>Polyporales</taxon>
        <taxon>Polyporaceae</taxon>
        <taxon>Dichomitus</taxon>
    </lineage>
</organism>
<dbReference type="Pfam" id="PF00400">
    <property type="entry name" value="WD40"/>
    <property type="match status" value="3"/>
</dbReference>
<evidence type="ECO:0000313" key="4">
    <source>
        <dbReference type="EMBL" id="EJF55654.1"/>
    </source>
</evidence>
<dbReference type="HOGENOM" id="CLU_000288_57_30_1"/>
<dbReference type="PANTHER" id="PTHR19848">
    <property type="entry name" value="WD40 REPEAT PROTEIN"/>
    <property type="match status" value="1"/>
</dbReference>